<comment type="caution">
    <text evidence="1">The sequence shown here is derived from an EMBL/GenBank/DDBJ whole genome shotgun (WGS) entry which is preliminary data.</text>
</comment>
<sequence length="74" mass="7603">MPARFHTAPELLGEVGAAGFAGAGVFGVEGPAWPAADVSGRQDLGAALRCARLVEQDPAMIHASAHLLAFAHRL</sequence>
<dbReference type="Proteomes" id="UP001197247">
    <property type="component" value="Unassembled WGS sequence"/>
</dbReference>
<evidence type="ECO:0000313" key="2">
    <source>
        <dbReference type="Proteomes" id="UP001197247"/>
    </source>
</evidence>
<organism evidence="1 2">
    <name type="scientific">Kineosporia corallincola</name>
    <dbReference type="NCBI Taxonomy" id="2835133"/>
    <lineage>
        <taxon>Bacteria</taxon>
        <taxon>Bacillati</taxon>
        <taxon>Actinomycetota</taxon>
        <taxon>Actinomycetes</taxon>
        <taxon>Kineosporiales</taxon>
        <taxon>Kineosporiaceae</taxon>
        <taxon>Kineosporia</taxon>
    </lineage>
</organism>
<evidence type="ECO:0000313" key="1">
    <source>
        <dbReference type="EMBL" id="MBT0771467.1"/>
    </source>
</evidence>
<proteinExistence type="predicted"/>
<dbReference type="RefSeq" id="WP_214157800.1">
    <property type="nucleotide sequence ID" value="NZ_JAHBAY010000009.1"/>
</dbReference>
<keyword evidence="2" id="KW-1185">Reference proteome</keyword>
<reference evidence="1 2" key="1">
    <citation type="submission" date="2021-05" db="EMBL/GenBank/DDBJ databases">
        <title>Kineosporia and Streptomyces sp. nov. two new marine actinobacteria isolated from Coral.</title>
        <authorList>
            <person name="Buangrab K."/>
            <person name="Sutthacheep M."/>
            <person name="Yeemin T."/>
            <person name="Harunari E."/>
            <person name="Igarashi Y."/>
            <person name="Kanchanasin P."/>
            <person name="Tanasupawat S."/>
            <person name="Phongsopitanun W."/>
        </authorList>
    </citation>
    <scope>NUCLEOTIDE SEQUENCE [LARGE SCALE GENOMIC DNA]</scope>
    <source>
        <strain evidence="1 2">J2-2</strain>
    </source>
</reference>
<gene>
    <name evidence="1" type="ORF">KIH74_21195</name>
</gene>
<protein>
    <submittedName>
        <fullName evidence="1">Uncharacterized protein</fullName>
    </submittedName>
</protein>
<accession>A0ABS5TK41</accession>
<dbReference type="EMBL" id="JAHBAY010000009">
    <property type="protein sequence ID" value="MBT0771467.1"/>
    <property type="molecule type" value="Genomic_DNA"/>
</dbReference>
<name>A0ABS5TK41_9ACTN</name>